<gene>
    <name evidence="4" type="ORF">H0S81_10795</name>
</gene>
<evidence type="ECO:0000256" key="1">
    <source>
        <dbReference type="ARBA" id="ARBA00012468"/>
    </source>
</evidence>
<feature type="domain" description="Peptidase C83" evidence="3">
    <location>
        <begin position="7"/>
        <end position="251"/>
    </location>
</feature>
<dbReference type="AlphaFoldDB" id="A0A931CTH4"/>
<accession>A0A931CTH4</accession>
<evidence type="ECO:0000256" key="2">
    <source>
        <dbReference type="ARBA" id="ARBA00022539"/>
    </source>
</evidence>
<evidence type="ECO:0000313" key="4">
    <source>
        <dbReference type="EMBL" id="MBG0780398.1"/>
    </source>
</evidence>
<dbReference type="InterPro" id="IPR038765">
    <property type="entry name" value="Papain-like_cys_pep_sf"/>
</dbReference>
<dbReference type="GO" id="GO:0016756">
    <property type="term" value="F:glutathione gamma-glutamylcysteinyltransferase activity"/>
    <property type="evidence" value="ECO:0007669"/>
    <property type="project" value="UniProtKB-EC"/>
</dbReference>
<dbReference type="PROSITE" id="PS51443">
    <property type="entry name" value="PCS"/>
    <property type="match status" value="1"/>
</dbReference>
<dbReference type="EC" id="2.3.2.15" evidence="1"/>
<reference evidence="4" key="1">
    <citation type="submission" date="2020-07" db="EMBL/GenBank/DDBJ databases">
        <title>Severe corrosion of carbon steel in oil field produced water can be linked to methanogenic archaea containing a special type of NiFe hydrogenase.</title>
        <authorList>
            <person name="Lahme S."/>
            <person name="Mand J."/>
            <person name="Longwell J."/>
            <person name="Smith R."/>
            <person name="Enning D."/>
        </authorList>
    </citation>
    <scope>NUCLEOTIDE SEQUENCE</scope>
    <source>
        <strain evidence="4">MIC098Bin6</strain>
    </source>
</reference>
<dbReference type="EMBL" id="JACCQK010000709">
    <property type="protein sequence ID" value="MBG0780398.1"/>
    <property type="molecule type" value="Genomic_DNA"/>
</dbReference>
<organism evidence="4 5">
    <name type="scientific">Desulfotignum balticum</name>
    <dbReference type="NCBI Taxonomy" id="115781"/>
    <lineage>
        <taxon>Bacteria</taxon>
        <taxon>Pseudomonadati</taxon>
        <taxon>Thermodesulfobacteriota</taxon>
        <taxon>Desulfobacteria</taxon>
        <taxon>Desulfobacterales</taxon>
        <taxon>Desulfobacteraceae</taxon>
        <taxon>Desulfotignum</taxon>
    </lineage>
</organism>
<dbReference type="GO" id="GO:0046872">
    <property type="term" value="F:metal ion binding"/>
    <property type="evidence" value="ECO:0007669"/>
    <property type="project" value="InterPro"/>
</dbReference>
<evidence type="ECO:0000313" key="5">
    <source>
        <dbReference type="Proteomes" id="UP000706172"/>
    </source>
</evidence>
<dbReference type="InterPro" id="IPR038156">
    <property type="entry name" value="PCS_N_sf"/>
</dbReference>
<proteinExistence type="predicted"/>
<sequence length="251" mass="28411">MKILFYLMRSVLYLRFFFHKLTATGSFGRSRARREPLAPTGQSNPVKAGLYRHYVKQFHESSCSVASVACVVNTLLENQGRLPQKPVTQQDLLNRVTAAHWKERMGPDGYQGRRGLPLPVLGQVVKASLDEFQIDYQDIQVVQATRDPSNAADFCQTLKFRLAQFDRFGDGIIIAHFDQGSLVTDLNIPHISPVGGFDPDTGDVTILDVDSSQPYPYTVSFNRFYRAVSTHYLHLFHLFGYGRGGYIYIKK</sequence>
<dbReference type="Gene3D" id="3.90.70.30">
    <property type="entry name" value="Phytochelatin synthase, N-terminal domain"/>
    <property type="match status" value="1"/>
</dbReference>
<name>A0A931CTH4_9BACT</name>
<dbReference type="SUPFAM" id="SSF54001">
    <property type="entry name" value="Cysteine proteinases"/>
    <property type="match status" value="1"/>
</dbReference>
<keyword evidence="2" id="KW-0104">Cadmium</keyword>
<dbReference type="GO" id="GO:0046938">
    <property type="term" value="P:phytochelatin biosynthetic process"/>
    <property type="evidence" value="ECO:0007669"/>
    <property type="project" value="InterPro"/>
</dbReference>
<dbReference type="Proteomes" id="UP000706172">
    <property type="component" value="Unassembled WGS sequence"/>
</dbReference>
<comment type="caution">
    <text evidence="4">The sequence shown here is derived from an EMBL/GenBank/DDBJ whole genome shotgun (WGS) entry which is preliminary data.</text>
</comment>
<dbReference type="Pfam" id="PF05023">
    <property type="entry name" value="Phytochelatin"/>
    <property type="match status" value="1"/>
</dbReference>
<evidence type="ECO:0000259" key="3">
    <source>
        <dbReference type="PROSITE" id="PS51443"/>
    </source>
</evidence>
<protein>
    <recommendedName>
        <fullName evidence="1">glutathione gamma-glutamylcysteinyltransferase</fullName>
        <ecNumber evidence="1">2.3.2.15</ecNumber>
    </recommendedName>
</protein>
<dbReference type="GO" id="GO:0010038">
    <property type="term" value="P:response to metal ion"/>
    <property type="evidence" value="ECO:0007669"/>
    <property type="project" value="InterPro"/>
</dbReference>
<dbReference type="InterPro" id="IPR007719">
    <property type="entry name" value="PCS_N"/>
</dbReference>